<dbReference type="Gene3D" id="3.30.40.10">
    <property type="entry name" value="Zinc/RING finger domain, C3HC4 (zinc finger)"/>
    <property type="match status" value="1"/>
</dbReference>
<evidence type="ECO:0000256" key="4">
    <source>
        <dbReference type="ARBA" id="ARBA00022833"/>
    </source>
</evidence>
<dbReference type="Pfam" id="PF13771">
    <property type="entry name" value="zf-HC5HC2H"/>
    <property type="match status" value="1"/>
</dbReference>
<name>A0A9F5JCJ8_PYTBI</name>
<dbReference type="CTD" id="51131"/>
<feature type="region of interest" description="Disordered" evidence="7">
    <location>
        <begin position="130"/>
        <end position="173"/>
    </location>
</feature>
<gene>
    <name evidence="10 11 12 13" type="primary">PHF11</name>
</gene>
<sequence>MARMVRRRCALCPKEEDGDVIMYTAEEQKLAVHQNCLLYSSGFVESEEEHNSENLSIRFDVASVKKEITRGKRLTCSFCHKNGATVGCEIKSCRRNYHYFCALRDHAAMKENKQEGIYCVFCPNHDPGKKSSSHDEGSKNGVPPTLTKPSSAPNRTNDETAEEENMQVLRRKDDPHKARIEYLKKCKEAGLLDKIFDDMLGTLHLAQKRLMDDNTSEAEYEETVSSLLDGGLFENILTAAHSGKEKKIQELMNTRERLDAQIEHLKNFKETVLPVSENSASTSSNVSE</sequence>
<dbReference type="RefSeq" id="XP_025030302.1">
    <property type="nucleotide sequence ID" value="XM_025174534.1"/>
</dbReference>
<keyword evidence="5" id="KW-0539">Nucleus</keyword>
<dbReference type="PANTHER" id="PTHR12420">
    <property type="entry name" value="PHD FINGER PROTEIN"/>
    <property type="match status" value="1"/>
</dbReference>
<reference evidence="10 11" key="1">
    <citation type="submission" date="2025-04" db="UniProtKB">
        <authorList>
            <consortium name="RefSeq"/>
        </authorList>
    </citation>
    <scope>IDENTIFICATION</scope>
    <source>
        <tissue evidence="10 11">Liver</tissue>
    </source>
</reference>
<dbReference type="PROSITE" id="PS01359">
    <property type="entry name" value="ZF_PHD_1"/>
    <property type="match status" value="1"/>
</dbReference>
<dbReference type="KEGG" id="pbi:107326457"/>
<proteinExistence type="predicted"/>
<accession>A0A9F5JCJ8</accession>
<dbReference type="AlphaFoldDB" id="A0A9F5JCJ8"/>
<evidence type="ECO:0000256" key="6">
    <source>
        <dbReference type="SAM" id="Coils"/>
    </source>
</evidence>
<feature type="coiled-coil region" evidence="6">
    <location>
        <begin position="241"/>
        <end position="268"/>
    </location>
</feature>
<dbReference type="SMART" id="SM00249">
    <property type="entry name" value="PHD"/>
    <property type="match status" value="1"/>
</dbReference>
<dbReference type="InterPro" id="IPR013083">
    <property type="entry name" value="Znf_RING/FYVE/PHD"/>
</dbReference>
<dbReference type="InterPro" id="IPR051188">
    <property type="entry name" value="PHD-type_Zinc_Finger"/>
</dbReference>
<evidence type="ECO:0000313" key="13">
    <source>
        <dbReference type="RefSeq" id="XP_025030303.1"/>
    </source>
</evidence>
<dbReference type="RefSeq" id="XP_015745771.2">
    <property type="nucleotide sequence ID" value="XM_015890285.2"/>
</dbReference>
<dbReference type="RefSeq" id="XP_025030303.1">
    <property type="nucleotide sequence ID" value="XM_025174535.1"/>
</dbReference>
<dbReference type="OrthoDB" id="512616at2759"/>
<keyword evidence="6" id="KW-0175">Coiled coil</keyword>
<dbReference type="InterPro" id="IPR001965">
    <property type="entry name" value="Znf_PHD"/>
</dbReference>
<comment type="subcellular location">
    <subcellularLocation>
        <location evidence="1">Nucleus</location>
    </subcellularLocation>
</comment>
<dbReference type="InterPro" id="IPR019786">
    <property type="entry name" value="Zinc_finger_PHD-type_CS"/>
</dbReference>
<dbReference type="InterPro" id="IPR011011">
    <property type="entry name" value="Znf_FYVE_PHD"/>
</dbReference>
<evidence type="ECO:0000313" key="10">
    <source>
        <dbReference type="RefSeq" id="XP_015745771.2"/>
    </source>
</evidence>
<evidence type="ECO:0000313" key="9">
    <source>
        <dbReference type="Proteomes" id="UP000695026"/>
    </source>
</evidence>
<dbReference type="RefSeq" id="XP_025030301.1">
    <property type="nucleotide sequence ID" value="XM_025174533.1"/>
</dbReference>
<evidence type="ECO:0000313" key="12">
    <source>
        <dbReference type="RefSeq" id="XP_025030302.1"/>
    </source>
</evidence>
<evidence type="ECO:0000256" key="5">
    <source>
        <dbReference type="ARBA" id="ARBA00023242"/>
    </source>
</evidence>
<feature type="domain" description="PHD-type" evidence="8">
    <location>
        <begin position="6"/>
        <end position="126"/>
    </location>
</feature>
<evidence type="ECO:0000256" key="3">
    <source>
        <dbReference type="ARBA" id="ARBA00022771"/>
    </source>
</evidence>
<keyword evidence="4" id="KW-0862">Zinc</keyword>
<dbReference type="InterPro" id="IPR034732">
    <property type="entry name" value="EPHD"/>
</dbReference>
<dbReference type="SUPFAM" id="SSF57903">
    <property type="entry name" value="FYVE/PHD zinc finger"/>
    <property type="match status" value="1"/>
</dbReference>
<keyword evidence="3" id="KW-0863">Zinc-finger</keyword>
<keyword evidence="2" id="KW-0479">Metal-binding</keyword>
<organism evidence="9 11">
    <name type="scientific">Python bivittatus</name>
    <name type="common">Burmese python</name>
    <name type="synonym">Python molurus bivittatus</name>
    <dbReference type="NCBI Taxonomy" id="176946"/>
    <lineage>
        <taxon>Eukaryota</taxon>
        <taxon>Metazoa</taxon>
        <taxon>Chordata</taxon>
        <taxon>Craniata</taxon>
        <taxon>Vertebrata</taxon>
        <taxon>Euteleostomi</taxon>
        <taxon>Lepidosauria</taxon>
        <taxon>Squamata</taxon>
        <taxon>Bifurcata</taxon>
        <taxon>Unidentata</taxon>
        <taxon>Episquamata</taxon>
        <taxon>Toxicofera</taxon>
        <taxon>Serpentes</taxon>
        <taxon>Henophidia</taxon>
        <taxon>Pythonidae</taxon>
        <taxon>Python</taxon>
    </lineage>
</organism>
<evidence type="ECO:0000259" key="8">
    <source>
        <dbReference type="PROSITE" id="PS51805"/>
    </source>
</evidence>
<evidence type="ECO:0000256" key="7">
    <source>
        <dbReference type="SAM" id="MobiDB-lite"/>
    </source>
</evidence>
<dbReference type="GO" id="GO:0005634">
    <property type="term" value="C:nucleus"/>
    <property type="evidence" value="ECO:0007669"/>
    <property type="project" value="UniProtKB-SubCell"/>
</dbReference>
<evidence type="ECO:0000256" key="2">
    <source>
        <dbReference type="ARBA" id="ARBA00022723"/>
    </source>
</evidence>
<dbReference type="OMA" id="ECEDHDS"/>
<dbReference type="GO" id="GO:0008270">
    <property type="term" value="F:zinc ion binding"/>
    <property type="evidence" value="ECO:0007669"/>
    <property type="project" value="UniProtKB-KW"/>
</dbReference>
<protein>
    <submittedName>
        <fullName evidence="10 11">PHD finger protein 11</fullName>
    </submittedName>
</protein>
<keyword evidence="9" id="KW-1185">Reference proteome</keyword>
<evidence type="ECO:0000313" key="11">
    <source>
        <dbReference type="RefSeq" id="XP_025030301.1"/>
    </source>
</evidence>
<dbReference type="GeneID" id="107326457"/>
<dbReference type="PROSITE" id="PS51805">
    <property type="entry name" value="EPHD"/>
    <property type="match status" value="1"/>
</dbReference>
<dbReference type="PANTHER" id="PTHR12420:SF4">
    <property type="entry name" value="PHD FINGER PROTEIN 11"/>
    <property type="match status" value="1"/>
</dbReference>
<evidence type="ECO:0000256" key="1">
    <source>
        <dbReference type="ARBA" id="ARBA00004123"/>
    </source>
</evidence>
<dbReference type="Proteomes" id="UP000695026">
    <property type="component" value="Unplaced"/>
</dbReference>